<gene>
    <name evidence="2" type="ORF">B2M20_05095</name>
</gene>
<dbReference type="Gene3D" id="3.30.40.250">
    <property type="match status" value="1"/>
</dbReference>
<dbReference type="AlphaFoldDB" id="A0A1V4I0N1"/>
<proteinExistence type="predicted"/>
<dbReference type="EMBL" id="MWPQ01000023">
    <property type="protein sequence ID" value="OPH83787.1"/>
    <property type="molecule type" value="Genomic_DNA"/>
</dbReference>
<dbReference type="PROSITE" id="PS51664">
    <property type="entry name" value="YCAO"/>
    <property type="match status" value="1"/>
</dbReference>
<evidence type="ECO:0000259" key="1">
    <source>
        <dbReference type="PROSITE" id="PS51664"/>
    </source>
</evidence>
<reference evidence="2 3" key="1">
    <citation type="submission" date="2017-02" db="EMBL/GenBank/DDBJ databases">
        <title>Genome sequence of the nitrite-oxidizing bacterium Nitrobacter vulgaris strain Ab1.</title>
        <authorList>
            <person name="Mellbye B.L."/>
            <person name="Davis E.W."/>
            <person name="Spieck E."/>
            <person name="Chang J.H."/>
            <person name="Bottomley P.J."/>
            <person name="Sayavedra-Soto L.A."/>
        </authorList>
    </citation>
    <scope>NUCLEOTIDE SEQUENCE [LARGE SCALE GENOMIC DNA]</scope>
    <source>
        <strain evidence="2 3">Ab1</strain>
    </source>
</reference>
<protein>
    <recommendedName>
        <fullName evidence="1">YcaO domain-containing protein</fullName>
    </recommendedName>
</protein>
<dbReference type="Gene3D" id="3.40.50.720">
    <property type="entry name" value="NAD(P)-binding Rossmann-like Domain"/>
    <property type="match status" value="1"/>
</dbReference>
<dbReference type="InterPro" id="IPR022291">
    <property type="entry name" value="Bacteriocin_synth_cyclodeHase"/>
</dbReference>
<dbReference type="InterPro" id="IPR003776">
    <property type="entry name" value="YcaO-like_dom"/>
</dbReference>
<accession>A0A1V4I0N1</accession>
<evidence type="ECO:0000313" key="2">
    <source>
        <dbReference type="EMBL" id="OPH83787.1"/>
    </source>
</evidence>
<dbReference type="PANTHER" id="PTHR37809">
    <property type="entry name" value="RIBOSOMAL PROTEIN S12 METHYLTHIOTRANSFERASE ACCESSORY FACTOR YCAO"/>
    <property type="match status" value="1"/>
</dbReference>
<dbReference type="Gene3D" id="3.30.1330.230">
    <property type="match status" value="1"/>
</dbReference>
<dbReference type="PANTHER" id="PTHR37809:SF1">
    <property type="entry name" value="RIBOSOMAL PROTEIN S12 METHYLTHIOTRANSFERASE ACCESSORY FACTOR YCAO"/>
    <property type="match status" value="1"/>
</dbReference>
<dbReference type="STRING" id="29421.B2M20_05095"/>
<dbReference type="Gene3D" id="3.30.160.660">
    <property type="match status" value="1"/>
</dbReference>
<keyword evidence="3" id="KW-1185">Reference proteome</keyword>
<sequence length="833" mass="90806">MSLVASTIKFRAAPSAAAAAECFLFVGAHVRRNGSRAERPAPAPSAIWRNGCFWRRLSIAPIRRLIRPRLLPSKLRRRWRKPVRRTVMRITRDRIHLEPDGVLLIGLAGPILIRSETVREMIEALLAYADPTSGEVYGIRPHGGRMEACYTELTQLLEIAGVADAGSAATQAPRPREGHVLIAGDADWVPALAEELAHSGIAYLSFWYPEPGGNCDAATSPEALCSRIKIMAPECIARLHACADREWDLPPDVDLVVGALAPVRVGRQVELERACRAVRIAFLGAEIVGTRGCIGPISLPGTAGCWLCARQRRRAHNPDPEAVARADRLTVVNYPPLPWDVARSFGQSVAVEVRRYLRSVAEGSLRAHVRIVEVHGQTSARHGFVPMPWCETCGTDGPALPRPDLSATVDETDVETIRTAFRNWIDPETGPIVGPVLRELPQFARKAFVAVAEIAPFCAFRTDPTLPEPASGKGMAGGTAMLGAIGEAFERYAASRCDLDTLVQARMAELDGLVLDPRRVGMYDAAQYAAEGFPFAPFDREAVHFWRLANNLRTGTKTWVLASQLYYKFPSVFSDFVAQVTSNGLAAGADLESATMRAVLELIERDAVMVAWLCRDPGRQLPLNLCDAETRDIAGELMSAGASVAFYLLEGAGKTPVVLCTAMGDGRSWPGLSATAAAHPCLRRAARGAMLEQAVSGFGLRKMLREGSGPRPMRPEEVRCGQFLDHACYYLPKREEELAFLRNAPSYEPEVESHDEPIPSLAELAARLAGDGVEITVADLTPPDVASASIHVVRAVAAGLQPLHCGFGMEFRGSWRLRHWRRKALNPAPHPFC</sequence>
<feature type="domain" description="YcaO" evidence="1">
    <location>
        <begin position="472"/>
        <end position="833"/>
    </location>
</feature>
<dbReference type="Pfam" id="PF02624">
    <property type="entry name" value="YcaO"/>
    <property type="match status" value="1"/>
</dbReference>
<name>A0A1V4I0N1_NITVU</name>
<comment type="caution">
    <text evidence="2">The sequence shown here is derived from an EMBL/GenBank/DDBJ whole genome shotgun (WGS) entry which is preliminary data.</text>
</comment>
<dbReference type="NCBIfam" id="TIGR03882">
    <property type="entry name" value="cyclo_dehyd_2"/>
    <property type="match status" value="1"/>
</dbReference>
<dbReference type="Proteomes" id="UP000189940">
    <property type="component" value="Unassembled WGS sequence"/>
</dbReference>
<organism evidence="2 3">
    <name type="scientific">Nitrobacter vulgaris</name>
    <dbReference type="NCBI Taxonomy" id="29421"/>
    <lineage>
        <taxon>Bacteria</taxon>
        <taxon>Pseudomonadati</taxon>
        <taxon>Pseudomonadota</taxon>
        <taxon>Alphaproteobacteria</taxon>
        <taxon>Hyphomicrobiales</taxon>
        <taxon>Nitrobacteraceae</taxon>
        <taxon>Nitrobacter</taxon>
    </lineage>
</organism>
<evidence type="ECO:0000313" key="3">
    <source>
        <dbReference type="Proteomes" id="UP000189940"/>
    </source>
</evidence>